<keyword evidence="7 9" id="KW-0067">ATP-binding</keyword>
<dbReference type="InterPro" id="IPR027417">
    <property type="entry name" value="P-loop_NTPase"/>
</dbReference>
<name>A0A1F6AVV2_9BACT</name>
<keyword evidence="6 9" id="KW-0418">Kinase</keyword>
<dbReference type="GO" id="GO:0071897">
    <property type="term" value="P:DNA biosynthetic process"/>
    <property type="evidence" value="ECO:0007669"/>
    <property type="project" value="UniProtKB-KW"/>
</dbReference>
<dbReference type="GO" id="GO:0005524">
    <property type="term" value="F:ATP binding"/>
    <property type="evidence" value="ECO:0007669"/>
    <property type="project" value="UniProtKB-KW"/>
</dbReference>
<evidence type="ECO:0000256" key="10">
    <source>
        <dbReference type="RuleBase" id="RU004165"/>
    </source>
</evidence>
<evidence type="ECO:0000313" key="12">
    <source>
        <dbReference type="Proteomes" id="UP000176409"/>
    </source>
</evidence>
<evidence type="ECO:0000256" key="2">
    <source>
        <dbReference type="ARBA" id="ARBA00012118"/>
    </source>
</evidence>
<dbReference type="EC" id="2.7.1.21" evidence="2 9"/>
<comment type="catalytic activity">
    <reaction evidence="9">
        <text>thymidine + ATP = dTMP + ADP + H(+)</text>
        <dbReference type="Rhea" id="RHEA:19129"/>
        <dbReference type="ChEBI" id="CHEBI:15378"/>
        <dbReference type="ChEBI" id="CHEBI:17748"/>
        <dbReference type="ChEBI" id="CHEBI:30616"/>
        <dbReference type="ChEBI" id="CHEBI:63528"/>
        <dbReference type="ChEBI" id="CHEBI:456216"/>
        <dbReference type="EC" id="2.7.1.21"/>
    </reaction>
</comment>
<dbReference type="Gene3D" id="3.40.50.300">
    <property type="entry name" value="P-loop containing nucleotide triphosphate hydrolases"/>
    <property type="match status" value="1"/>
</dbReference>
<evidence type="ECO:0000256" key="7">
    <source>
        <dbReference type="ARBA" id="ARBA00022840"/>
    </source>
</evidence>
<dbReference type="PIRSF" id="PIRSF035805">
    <property type="entry name" value="TK_cell"/>
    <property type="match status" value="1"/>
</dbReference>
<keyword evidence="3 9" id="KW-0237">DNA synthesis</keyword>
<evidence type="ECO:0000256" key="8">
    <source>
        <dbReference type="PIRSR" id="PIRSR035805-1"/>
    </source>
</evidence>
<feature type="active site" description="Proton acceptor" evidence="8">
    <location>
        <position position="88"/>
    </location>
</feature>
<sequence>MKRRLGYLEVIAGPMYCGKTEELIRQVKRATIGKKKVQVFKPAIDLRYGRDKKLYSHAGHTFDSEMVKSAKDILPLVDKKTDIIGIDEAQHLGEELVEVVETLLSRGKQVIITGLALTFDRKPFTPIPTLMAIADRVTKLSAICMLCGEEAVYHKRVGAVHTTASSLEPDPAFIAKLDDAVFQARCRRCWEK</sequence>
<comment type="similarity">
    <text evidence="1 10">Belongs to the thymidine kinase family.</text>
</comment>
<dbReference type="PANTHER" id="PTHR11441:SF0">
    <property type="entry name" value="THYMIDINE KINASE, CYTOSOLIC"/>
    <property type="match status" value="1"/>
</dbReference>
<protein>
    <recommendedName>
        <fullName evidence="2 9">Thymidine kinase</fullName>
        <ecNumber evidence="2 9">2.7.1.21</ecNumber>
    </recommendedName>
</protein>
<proteinExistence type="inferred from homology"/>
<gene>
    <name evidence="11" type="ORF">A2973_03465</name>
</gene>
<dbReference type="GO" id="GO:0046104">
    <property type="term" value="P:thymidine metabolic process"/>
    <property type="evidence" value="ECO:0007669"/>
    <property type="project" value="TreeGrafter"/>
</dbReference>
<dbReference type="SUPFAM" id="SSF52540">
    <property type="entry name" value="P-loop containing nucleoside triphosphate hydrolases"/>
    <property type="match status" value="1"/>
</dbReference>
<evidence type="ECO:0000256" key="5">
    <source>
        <dbReference type="ARBA" id="ARBA00022741"/>
    </source>
</evidence>
<accession>A0A1F6AVV2</accession>
<dbReference type="InterPro" id="IPR001267">
    <property type="entry name" value="Thymidine_kinase"/>
</dbReference>
<evidence type="ECO:0000256" key="1">
    <source>
        <dbReference type="ARBA" id="ARBA00007587"/>
    </source>
</evidence>
<evidence type="ECO:0000256" key="6">
    <source>
        <dbReference type="ARBA" id="ARBA00022777"/>
    </source>
</evidence>
<evidence type="ECO:0000256" key="3">
    <source>
        <dbReference type="ARBA" id="ARBA00022634"/>
    </source>
</evidence>
<dbReference type="Gene3D" id="3.30.60.20">
    <property type="match status" value="1"/>
</dbReference>
<evidence type="ECO:0000313" key="11">
    <source>
        <dbReference type="EMBL" id="OGG28758.1"/>
    </source>
</evidence>
<evidence type="ECO:0000256" key="4">
    <source>
        <dbReference type="ARBA" id="ARBA00022679"/>
    </source>
</evidence>
<dbReference type="PANTHER" id="PTHR11441">
    <property type="entry name" value="THYMIDINE KINASE"/>
    <property type="match status" value="1"/>
</dbReference>
<dbReference type="AlphaFoldDB" id="A0A1F6AVV2"/>
<dbReference type="Pfam" id="PF00265">
    <property type="entry name" value="TK"/>
    <property type="match status" value="1"/>
</dbReference>
<dbReference type="GO" id="GO:0005829">
    <property type="term" value="C:cytosol"/>
    <property type="evidence" value="ECO:0007669"/>
    <property type="project" value="TreeGrafter"/>
</dbReference>
<comment type="caution">
    <text evidence="11">The sequence shown here is derived from an EMBL/GenBank/DDBJ whole genome shotgun (WGS) entry which is preliminary data.</text>
</comment>
<reference evidence="11 12" key="1">
    <citation type="journal article" date="2016" name="Nat. Commun.">
        <title>Thousands of microbial genomes shed light on interconnected biogeochemical processes in an aquifer system.</title>
        <authorList>
            <person name="Anantharaman K."/>
            <person name="Brown C.T."/>
            <person name="Hug L.A."/>
            <person name="Sharon I."/>
            <person name="Castelle C.J."/>
            <person name="Probst A.J."/>
            <person name="Thomas B.C."/>
            <person name="Singh A."/>
            <person name="Wilkins M.J."/>
            <person name="Karaoz U."/>
            <person name="Brodie E.L."/>
            <person name="Williams K.H."/>
            <person name="Hubbard S.S."/>
            <person name="Banfield J.F."/>
        </authorList>
    </citation>
    <scope>NUCLEOTIDE SEQUENCE [LARGE SCALE GENOMIC DNA]</scope>
</reference>
<organism evidence="11 12">
    <name type="scientific">Candidatus Gottesmanbacteria bacterium RIFCSPLOWO2_01_FULL_49_10</name>
    <dbReference type="NCBI Taxonomy" id="1798396"/>
    <lineage>
        <taxon>Bacteria</taxon>
        <taxon>Candidatus Gottesmaniibacteriota</taxon>
    </lineage>
</organism>
<dbReference type="Proteomes" id="UP000176409">
    <property type="component" value="Unassembled WGS sequence"/>
</dbReference>
<dbReference type="STRING" id="1798396.A2973_03465"/>
<dbReference type="NCBIfam" id="NF003296">
    <property type="entry name" value="PRK04296.1-1"/>
    <property type="match status" value="1"/>
</dbReference>
<dbReference type="EMBL" id="MFJZ01000072">
    <property type="protein sequence ID" value="OGG28758.1"/>
    <property type="molecule type" value="Genomic_DNA"/>
</dbReference>
<evidence type="ECO:0000256" key="9">
    <source>
        <dbReference type="RuleBase" id="RU000544"/>
    </source>
</evidence>
<dbReference type="GO" id="GO:0004797">
    <property type="term" value="F:thymidine kinase activity"/>
    <property type="evidence" value="ECO:0007669"/>
    <property type="project" value="UniProtKB-EC"/>
</dbReference>
<keyword evidence="4 9" id="KW-0808">Transferase</keyword>
<keyword evidence="5 9" id="KW-0547">Nucleotide-binding</keyword>